<reference evidence="1" key="1">
    <citation type="submission" date="2022-01" db="EMBL/GenBank/DDBJ databases">
        <authorList>
            <person name="King R."/>
        </authorList>
    </citation>
    <scope>NUCLEOTIDE SEQUENCE</scope>
</reference>
<organism evidence="1 2">
    <name type="scientific">Diabrotica balteata</name>
    <name type="common">Banded cucumber beetle</name>
    <dbReference type="NCBI Taxonomy" id="107213"/>
    <lineage>
        <taxon>Eukaryota</taxon>
        <taxon>Metazoa</taxon>
        <taxon>Ecdysozoa</taxon>
        <taxon>Arthropoda</taxon>
        <taxon>Hexapoda</taxon>
        <taxon>Insecta</taxon>
        <taxon>Pterygota</taxon>
        <taxon>Neoptera</taxon>
        <taxon>Endopterygota</taxon>
        <taxon>Coleoptera</taxon>
        <taxon>Polyphaga</taxon>
        <taxon>Cucujiformia</taxon>
        <taxon>Chrysomeloidea</taxon>
        <taxon>Chrysomelidae</taxon>
        <taxon>Galerucinae</taxon>
        <taxon>Diabroticina</taxon>
        <taxon>Diabroticites</taxon>
        <taxon>Diabrotica</taxon>
    </lineage>
</organism>
<dbReference type="PANTHER" id="PTHR45913">
    <property type="entry name" value="EPM2A-INTERACTING PROTEIN 1"/>
    <property type="match status" value="1"/>
</dbReference>
<dbReference type="EMBL" id="OU898281">
    <property type="protein sequence ID" value="CAG9836240.1"/>
    <property type="molecule type" value="Genomic_DNA"/>
</dbReference>
<dbReference type="PANTHER" id="PTHR45913:SF19">
    <property type="entry name" value="LOW QUALITY PROTEIN: ZINC FINGER BED DOMAIN-CONTAINING PROTEIN 5-LIKE"/>
    <property type="match status" value="1"/>
</dbReference>
<evidence type="ECO:0000313" key="1">
    <source>
        <dbReference type="EMBL" id="CAG9836240.1"/>
    </source>
</evidence>
<keyword evidence="2" id="KW-1185">Reference proteome</keyword>
<dbReference type="AlphaFoldDB" id="A0A9N9XCK7"/>
<accession>A0A9N9XCK7</accession>
<sequence length="89" mass="9798">MLGPSQTSQVTDAVPLSNNTVSKRIDEMGANVEDVLCNKLKSKEFTMQLDVTTLSDCTALLLSYVRLIDDNGEIAEEMLFARSLITDTK</sequence>
<gene>
    <name evidence="1" type="ORF">DIABBA_LOCUS9342</name>
</gene>
<protein>
    <submittedName>
        <fullName evidence="1">Uncharacterized protein</fullName>
    </submittedName>
</protein>
<dbReference type="Proteomes" id="UP001153709">
    <property type="component" value="Chromosome 6"/>
</dbReference>
<dbReference type="OrthoDB" id="10068674at2759"/>
<name>A0A9N9XCK7_DIABA</name>
<proteinExistence type="predicted"/>
<evidence type="ECO:0000313" key="2">
    <source>
        <dbReference type="Proteomes" id="UP001153709"/>
    </source>
</evidence>